<dbReference type="GO" id="GO:0005829">
    <property type="term" value="C:cytosol"/>
    <property type="evidence" value="ECO:0007669"/>
    <property type="project" value="TreeGrafter"/>
</dbReference>
<keyword evidence="3" id="KW-1133">Transmembrane helix</keyword>
<dbReference type="Proteomes" id="UP000095009">
    <property type="component" value="Unassembled WGS sequence"/>
</dbReference>
<dbReference type="PANTHER" id="PTHR13608:SF3">
    <property type="entry name" value="ARMADILLO-LIKE HELICAL DOMAIN-CONTAINING PROTEIN 3"/>
    <property type="match status" value="1"/>
</dbReference>
<evidence type="ECO:0000313" key="7">
    <source>
        <dbReference type="Proteomes" id="UP000095009"/>
    </source>
</evidence>
<dbReference type="SMART" id="SM01158">
    <property type="entry name" value="DUF1741"/>
    <property type="match status" value="1"/>
</dbReference>
<evidence type="ECO:0000313" key="6">
    <source>
        <dbReference type="EMBL" id="ODQ63328.1"/>
    </source>
</evidence>
<dbReference type="Pfam" id="PF08427">
    <property type="entry name" value="ARMH3_C"/>
    <property type="match status" value="1"/>
</dbReference>
<dbReference type="InterPro" id="IPR039868">
    <property type="entry name" value="ARMD3-like"/>
</dbReference>
<sequence length="655" mass="74602">MTDSPLVKVDRGVLQPKVISLYARLFKHELELSDEFWTQLFFLKYHKSEFTTAFTELTNEELIQSKDRTRQLFETGINNLKSNDLSLVENSLNVLAVLLEQVLSRNYGNQSADIISILAGFQSIDTLFFKLLDSLDQIIRNNLYGYTIRLAAIRTTIITACGSSRTSLSSYFTQRDIFASIMILIRDQDDCLLISEAFNLLGILASIDKMDAINPYQLRLADFIDDTVMTKIVLVLSNIMSSCRNDYQKIGKDEKFELKSLGPIFASWVGVFGGSKTTNVKEMCDDKTHGSNSVLPKREKTELSELPDVSIISLLSLYEFINVNKVFARKFVETTLSSPLCQNIPDSLKSNQESPFCSFISLCSYMFQNQSQSSRTALYSKLCLVILRIILEDQGAVTKALVSSEFKSNNIQICRQRSPAFPIEKTRVIRGRLLIEGCLDSLICCIQHNMKKALDVEMYILTLENLRRIIIYLNSSQIRLEYYWTELWKTMMSLVKFVESHLASISITSRSSKLAELISNVLALSLMYGDSILPDTRQYDDLFYKLIENGDTLFKFRQDYALSKTPSMAILAAGINHYQTVLDKNKALNGRSVTLSSEQVADIIKQGYNTLSLPSSVSDASKMEKFEPFKETEERLFFKKLIKQITKDTQDYYFS</sequence>
<name>A0A1E3PD68_9ASCO</name>
<reference evidence="6 7" key="1">
    <citation type="journal article" date="2016" name="Proc. Natl. Acad. Sci. U.S.A.">
        <title>Comparative genomics of biotechnologically important yeasts.</title>
        <authorList>
            <person name="Riley R."/>
            <person name="Haridas S."/>
            <person name="Wolfe K.H."/>
            <person name="Lopes M.R."/>
            <person name="Hittinger C.T."/>
            <person name="Goeker M."/>
            <person name="Salamov A.A."/>
            <person name="Wisecaver J.H."/>
            <person name="Long T.M."/>
            <person name="Calvey C.H."/>
            <person name="Aerts A.L."/>
            <person name="Barry K.W."/>
            <person name="Choi C."/>
            <person name="Clum A."/>
            <person name="Coughlan A.Y."/>
            <person name="Deshpande S."/>
            <person name="Douglass A.P."/>
            <person name="Hanson S.J."/>
            <person name="Klenk H.-P."/>
            <person name="LaButti K.M."/>
            <person name="Lapidus A."/>
            <person name="Lindquist E.A."/>
            <person name="Lipzen A.M."/>
            <person name="Meier-Kolthoff J.P."/>
            <person name="Ohm R.A."/>
            <person name="Otillar R.P."/>
            <person name="Pangilinan J.L."/>
            <person name="Peng Y."/>
            <person name="Rokas A."/>
            <person name="Rosa C.A."/>
            <person name="Scheuner C."/>
            <person name="Sibirny A.A."/>
            <person name="Slot J.C."/>
            <person name="Stielow J.B."/>
            <person name="Sun H."/>
            <person name="Kurtzman C.P."/>
            <person name="Blackwell M."/>
            <person name="Grigoriev I.V."/>
            <person name="Jeffries T.W."/>
        </authorList>
    </citation>
    <scope>NUCLEOTIDE SEQUENCE [LARGE SCALE GENOMIC DNA]</scope>
    <source>
        <strain evidence="6 7">DSM 6958</strain>
    </source>
</reference>
<proteinExistence type="predicted"/>
<dbReference type="OrthoDB" id="2012278at2759"/>
<protein>
    <submittedName>
        <fullName evidence="6">DUF1741-domain-containing protein</fullName>
    </submittedName>
</protein>
<accession>A0A1E3PD68</accession>
<feature type="domain" description="Armadillo-like helical" evidence="5">
    <location>
        <begin position="426"/>
        <end position="653"/>
    </location>
</feature>
<dbReference type="EMBL" id="KV454415">
    <property type="protein sequence ID" value="ODQ63328.1"/>
    <property type="molecule type" value="Genomic_DNA"/>
</dbReference>
<dbReference type="PANTHER" id="PTHR13608">
    <property type="entry name" value="ARMADILLO-LIKE HELICAL DOMAIN-CONTAINING PROTEIN 3"/>
    <property type="match status" value="1"/>
</dbReference>
<keyword evidence="4" id="KW-0472">Membrane</keyword>
<gene>
    <name evidence="6" type="ORF">NADFUDRAFT_67917</name>
</gene>
<organism evidence="6 7">
    <name type="scientific">Nadsonia fulvescens var. elongata DSM 6958</name>
    <dbReference type="NCBI Taxonomy" id="857566"/>
    <lineage>
        <taxon>Eukaryota</taxon>
        <taxon>Fungi</taxon>
        <taxon>Dikarya</taxon>
        <taxon>Ascomycota</taxon>
        <taxon>Saccharomycotina</taxon>
        <taxon>Dipodascomycetes</taxon>
        <taxon>Dipodascales</taxon>
        <taxon>Dipodascales incertae sedis</taxon>
        <taxon>Nadsonia</taxon>
    </lineage>
</organism>
<evidence type="ECO:0000259" key="5">
    <source>
        <dbReference type="SMART" id="SM01158"/>
    </source>
</evidence>
<comment type="subcellular location">
    <subcellularLocation>
        <location evidence="1">Membrane</location>
    </subcellularLocation>
</comment>
<evidence type="ECO:0000256" key="2">
    <source>
        <dbReference type="ARBA" id="ARBA00022692"/>
    </source>
</evidence>
<dbReference type="AlphaFoldDB" id="A0A1E3PD68"/>
<dbReference type="InterPro" id="IPR013636">
    <property type="entry name" value="ARMH3_C"/>
</dbReference>
<evidence type="ECO:0000256" key="1">
    <source>
        <dbReference type="ARBA" id="ARBA00004370"/>
    </source>
</evidence>
<evidence type="ECO:0000256" key="3">
    <source>
        <dbReference type="ARBA" id="ARBA00022989"/>
    </source>
</evidence>
<evidence type="ECO:0000256" key="4">
    <source>
        <dbReference type="ARBA" id="ARBA00023136"/>
    </source>
</evidence>
<keyword evidence="2" id="KW-0812">Transmembrane</keyword>
<dbReference type="GO" id="GO:0016020">
    <property type="term" value="C:membrane"/>
    <property type="evidence" value="ECO:0007669"/>
    <property type="project" value="UniProtKB-SubCell"/>
</dbReference>
<keyword evidence="7" id="KW-1185">Reference proteome</keyword>